<feature type="compositionally biased region" description="Basic and acidic residues" evidence="10">
    <location>
        <begin position="95"/>
        <end position="120"/>
    </location>
</feature>
<evidence type="ECO:0000256" key="5">
    <source>
        <dbReference type="ARBA" id="ARBA00022692"/>
    </source>
</evidence>
<keyword evidence="9 11" id="KW-0472">Membrane</keyword>
<dbReference type="PANTHER" id="PTHR33909:SF1">
    <property type="entry name" value="SEC TRANSLOCON ACCESSORY COMPLEX SUBUNIT YAJC"/>
    <property type="match status" value="1"/>
</dbReference>
<organism evidence="12 13">
    <name type="scientific">Galbitalea soli</name>
    <dbReference type="NCBI Taxonomy" id="1268042"/>
    <lineage>
        <taxon>Bacteria</taxon>
        <taxon>Bacillati</taxon>
        <taxon>Actinomycetota</taxon>
        <taxon>Actinomycetes</taxon>
        <taxon>Micrococcales</taxon>
        <taxon>Microbacteriaceae</taxon>
        <taxon>Galbitalea</taxon>
    </lineage>
</organism>
<proteinExistence type="inferred from homology"/>
<dbReference type="Pfam" id="PF02699">
    <property type="entry name" value="YajC"/>
    <property type="match status" value="1"/>
</dbReference>
<dbReference type="PANTHER" id="PTHR33909">
    <property type="entry name" value="SEC TRANSLOCON ACCESSORY COMPLEX SUBUNIT YAJC"/>
    <property type="match status" value="1"/>
</dbReference>
<evidence type="ECO:0000313" key="13">
    <source>
        <dbReference type="Proteomes" id="UP000479756"/>
    </source>
</evidence>
<comment type="similarity">
    <text evidence="2">Belongs to the YajC family.</text>
</comment>
<keyword evidence="3" id="KW-0813">Transport</keyword>
<keyword evidence="8" id="KW-0811">Translocation</keyword>
<keyword evidence="6" id="KW-0653">Protein transport</keyword>
<evidence type="ECO:0000256" key="8">
    <source>
        <dbReference type="ARBA" id="ARBA00023010"/>
    </source>
</evidence>
<keyword evidence="5 11" id="KW-0812">Transmembrane</keyword>
<evidence type="ECO:0000256" key="7">
    <source>
        <dbReference type="ARBA" id="ARBA00022989"/>
    </source>
</evidence>
<evidence type="ECO:0000256" key="6">
    <source>
        <dbReference type="ARBA" id="ARBA00022927"/>
    </source>
</evidence>
<evidence type="ECO:0000256" key="2">
    <source>
        <dbReference type="ARBA" id="ARBA00006742"/>
    </source>
</evidence>
<evidence type="ECO:0000256" key="1">
    <source>
        <dbReference type="ARBA" id="ARBA00004162"/>
    </source>
</evidence>
<accession>A0A7C9PLG3</accession>
<dbReference type="SMART" id="SM01323">
    <property type="entry name" value="YajC"/>
    <property type="match status" value="1"/>
</dbReference>
<evidence type="ECO:0000256" key="4">
    <source>
        <dbReference type="ARBA" id="ARBA00022475"/>
    </source>
</evidence>
<dbReference type="Proteomes" id="UP000479756">
    <property type="component" value="Unassembled WGS sequence"/>
</dbReference>
<dbReference type="RefSeq" id="WP_163471904.1">
    <property type="nucleotide sequence ID" value="NZ_JAAGWZ010000001.1"/>
</dbReference>
<dbReference type="AlphaFoldDB" id="A0A7C9PLG3"/>
<evidence type="ECO:0000256" key="9">
    <source>
        <dbReference type="ARBA" id="ARBA00023136"/>
    </source>
</evidence>
<comment type="caution">
    <text evidence="12">The sequence shown here is derived from an EMBL/GenBank/DDBJ whole genome shotgun (WGS) entry which is preliminary data.</text>
</comment>
<evidence type="ECO:0000256" key="11">
    <source>
        <dbReference type="SAM" id="Phobius"/>
    </source>
</evidence>
<dbReference type="EMBL" id="JAAGWZ010000001">
    <property type="protein sequence ID" value="NEM90234.1"/>
    <property type="molecule type" value="Genomic_DNA"/>
</dbReference>
<dbReference type="GO" id="GO:0005886">
    <property type="term" value="C:plasma membrane"/>
    <property type="evidence" value="ECO:0007669"/>
    <property type="project" value="UniProtKB-SubCell"/>
</dbReference>
<dbReference type="InterPro" id="IPR003849">
    <property type="entry name" value="Preprotein_translocase_YajC"/>
</dbReference>
<keyword evidence="7 11" id="KW-1133">Transmembrane helix</keyword>
<keyword evidence="13" id="KW-1185">Reference proteome</keyword>
<evidence type="ECO:0000256" key="10">
    <source>
        <dbReference type="SAM" id="MobiDB-lite"/>
    </source>
</evidence>
<reference evidence="12 13" key="1">
    <citation type="journal article" date="2014" name="Int. J. Syst. Evol. Microbiol.">
        <title>Description of Galbitalea soli gen. nov., sp. nov., and Frondihabitans sucicola sp. nov.</title>
        <authorList>
            <person name="Kim S.J."/>
            <person name="Lim J.M."/>
            <person name="Ahn J.H."/>
            <person name="Weon H.Y."/>
            <person name="Hamada M."/>
            <person name="Suzuki K."/>
            <person name="Ahn T.Y."/>
            <person name="Kwon S.W."/>
        </authorList>
    </citation>
    <scope>NUCLEOTIDE SEQUENCE [LARGE SCALE GENOMIC DNA]</scope>
    <source>
        <strain evidence="12 13">NBRC 108727</strain>
    </source>
</reference>
<gene>
    <name evidence="12" type="ORF">G3T37_02545</name>
</gene>
<evidence type="ECO:0000313" key="12">
    <source>
        <dbReference type="EMBL" id="NEM90234.1"/>
    </source>
</evidence>
<feature type="transmembrane region" description="Helical" evidence="11">
    <location>
        <begin position="6"/>
        <end position="23"/>
    </location>
</feature>
<sequence length="151" mass="16838">MDQNTVFNIILIVVAVGLVFVMFRNSRKRKAMLEEQKKQMVPGAEIMTNFGLFGTLVSVDEVTNVAEVEVTPGTIVKVHRQTLSKVVTPDEIDSDAPRSVEEAMERANREAAEREADSAKQLEAQDEPQFGERTTTDTEKPARRATKKSTD</sequence>
<protein>
    <submittedName>
        <fullName evidence="12">Preprotein translocase subunit YajC</fullName>
    </submittedName>
</protein>
<evidence type="ECO:0000256" key="3">
    <source>
        <dbReference type="ARBA" id="ARBA00022448"/>
    </source>
</evidence>
<comment type="subcellular location">
    <subcellularLocation>
        <location evidence="1">Cell membrane</location>
        <topology evidence="1">Single-pass membrane protein</topology>
    </subcellularLocation>
</comment>
<keyword evidence="4" id="KW-1003">Cell membrane</keyword>
<feature type="compositionally biased region" description="Basic and acidic residues" evidence="10">
    <location>
        <begin position="134"/>
        <end position="151"/>
    </location>
</feature>
<feature type="region of interest" description="Disordered" evidence="10">
    <location>
        <begin position="86"/>
        <end position="151"/>
    </location>
</feature>
<name>A0A7C9PLG3_9MICO</name>
<dbReference type="GO" id="GO:0015031">
    <property type="term" value="P:protein transport"/>
    <property type="evidence" value="ECO:0007669"/>
    <property type="project" value="UniProtKB-KW"/>
</dbReference>